<name>A0A1E4T9C0_9ASCO</name>
<gene>
    <name evidence="5" type="ORF">CANCADRAFT_58688</name>
</gene>
<dbReference type="PANTHER" id="PTHR12827:SF3">
    <property type="entry name" value="ANAPHASE-PROMOTING COMPLEX SUBUNIT 1"/>
    <property type="match status" value="1"/>
</dbReference>
<protein>
    <submittedName>
        <fullName evidence="5">Uncharacterized protein</fullName>
    </submittedName>
</protein>
<dbReference type="GO" id="GO:0051301">
    <property type="term" value="P:cell division"/>
    <property type="evidence" value="ECO:0007669"/>
    <property type="project" value="UniProtKB-KW"/>
</dbReference>
<evidence type="ECO:0000313" key="5">
    <source>
        <dbReference type="EMBL" id="ODV88375.1"/>
    </source>
</evidence>
<dbReference type="GO" id="GO:0005680">
    <property type="term" value="C:anaphase-promoting complex"/>
    <property type="evidence" value="ECO:0007669"/>
    <property type="project" value="InterPro"/>
</dbReference>
<sequence length="717" mass="79584">MAMRSLVVSLGRAGLIYATREPLITEKFPIPAINFRVVIRPSMTTVMPDMANVGEENIAWGAFHSGVAAGLSISPDAKNVTGNWIVFNKPAELNPRHGGFLLGLGLNGHLKTLEEWHVYNYLGPKHSLTSVGLLLGMSASYMGTMDTKMTKVLSVHVKMLLPPGSSDLNVNTLVQSVGIVGVGLVFFNRKHRKITQIMTEELTNVDSTAVSVLSKSTFNEAYYLCVGFALGLINIGNGNYFIEQSDNDLVRRLLSITTPANYSTNNLKLSKLTPGALMALALTFLRTGNKYIANKLDLNDSQYMIQYIRPDQMFLRILARNLILWDDIEGTMDWILVQIPKGLRSGFSQKLASEKLDSLDLPFFYAMAGAVFAMALKYNSQLNIEVRDIMLELLDRLIRLVRISSDLHDADIARNGLINVIGSIALAVSIVMAGSGDVLVMRRLRNLHGHPYSTYGGFMAVEMALGFLFLGGGQCQFCDSDIAIASLVMACYPLFPNVDGDSQASIEALRHIWALAVEKRCVVVRELETNKPCNVNLKFRAFGSGKTIDLRSPTLLPLKLHEISSIETLSDKYNPVVLDFSTDHDVLDSFSKSLTIFNSSETRVDKILEYVTENNKDIQSSSISASQTLGKLTSFLKFYEDDKLSIFPMHLVPSLRSNVADEVFCFEKTLEDSRDYKSLLSLKLLLLYADKYSGAMKYIPQKYIDHMRLKVNLAVLS</sequence>
<dbReference type="GO" id="GO:0060090">
    <property type="term" value="F:molecular adaptor activity"/>
    <property type="evidence" value="ECO:0007669"/>
    <property type="project" value="TreeGrafter"/>
</dbReference>
<dbReference type="GO" id="GO:0070979">
    <property type="term" value="P:protein K11-linked ubiquitination"/>
    <property type="evidence" value="ECO:0007669"/>
    <property type="project" value="TreeGrafter"/>
</dbReference>
<evidence type="ECO:0000256" key="4">
    <source>
        <dbReference type="ARBA" id="ARBA00023306"/>
    </source>
</evidence>
<evidence type="ECO:0000256" key="1">
    <source>
        <dbReference type="ARBA" id="ARBA00010547"/>
    </source>
</evidence>
<accession>A0A1E4T9C0</accession>
<proteinExistence type="inferred from homology"/>
<keyword evidence="4" id="KW-0131">Cell cycle</keyword>
<dbReference type="AlphaFoldDB" id="A0A1E4T9C0"/>
<evidence type="ECO:0000256" key="2">
    <source>
        <dbReference type="ARBA" id="ARBA00022618"/>
    </source>
</evidence>
<dbReference type="EMBL" id="KV453844">
    <property type="protein sequence ID" value="ODV88375.1"/>
    <property type="molecule type" value="Genomic_DNA"/>
</dbReference>
<comment type="similarity">
    <text evidence="1">Belongs to the APC1 family.</text>
</comment>
<reference evidence="6" key="1">
    <citation type="submission" date="2016-02" db="EMBL/GenBank/DDBJ databases">
        <title>Comparative genomics of biotechnologically important yeasts.</title>
        <authorList>
            <consortium name="DOE Joint Genome Institute"/>
            <person name="Riley R."/>
            <person name="Haridas S."/>
            <person name="Wolfe K.H."/>
            <person name="Lopes M.R."/>
            <person name="Hittinger C.T."/>
            <person name="Goker M."/>
            <person name="Salamov A."/>
            <person name="Wisecaver J."/>
            <person name="Long T.M."/>
            <person name="Aerts A.L."/>
            <person name="Barry K."/>
            <person name="Choi C."/>
            <person name="Clum A."/>
            <person name="Coughlan A.Y."/>
            <person name="Deshpande S."/>
            <person name="Douglass A.P."/>
            <person name="Hanson S.J."/>
            <person name="Klenk H.-P."/>
            <person name="Labutti K."/>
            <person name="Lapidus A."/>
            <person name="Lindquist E."/>
            <person name="Lipzen A."/>
            <person name="Meier-Kolthoff J.P."/>
            <person name="Ohm R.A."/>
            <person name="Otillar R.P."/>
            <person name="Pangilinan J."/>
            <person name="Peng Y."/>
            <person name="Rokas A."/>
            <person name="Rosa C.A."/>
            <person name="Scheuner C."/>
            <person name="Sibirny A.A."/>
            <person name="Slot J.C."/>
            <person name="Stielow J.B."/>
            <person name="Sun H."/>
            <person name="Kurtzman C.P."/>
            <person name="Blackwell M."/>
            <person name="Jeffries T.W."/>
            <person name="Grigoriev I.V."/>
        </authorList>
    </citation>
    <scope>NUCLEOTIDE SEQUENCE [LARGE SCALE GENOMIC DNA]</scope>
    <source>
        <strain evidence="6">NRRL Y-17796</strain>
    </source>
</reference>
<evidence type="ECO:0000256" key="3">
    <source>
        <dbReference type="ARBA" id="ARBA00022776"/>
    </source>
</evidence>
<dbReference type="Proteomes" id="UP000095023">
    <property type="component" value="Unassembled WGS sequence"/>
</dbReference>
<keyword evidence="6" id="KW-1185">Reference proteome</keyword>
<dbReference type="OrthoDB" id="26401at2759"/>
<keyword evidence="2" id="KW-0132">Cell division</keyword>
<evidence type="ECO:0000313" key="6">
    <source>
        <dbReference type="Proteomes" id="UP000095023"/>
    </source>
</evidence>
<dbReference type="PANTHER" id="PTHR12827">
    <property type="entry name" value="MEIOTIC CHECKPOINT REGULATOR TSG24 FAMILY MEMBER"/>
    <property type="match status" value="1"/>
</dbReference>
<keyword evidence="3" id="KW-0498">Mitosis</keyword>
<dbReference type="GO" id="GO:0007091">
    <property type="term" value="P:metaphase/anaphase transition of mitotic cell cycle"/>
    <property type="evidence" value="ECO:0007669"/>
    <property type="project" value="TreeGrafter"/>
</dbReference>
<dbReference type="InterPro" id="IPR011989">
    <property type="entry name" value="ARM-like"/>
</dbReference>
<dbReference type="GO" id="GO:0031145">
    <property type="term" value="P:anaphase-promoting complex-dependent catabolic process"/>
    <property type="evidence" value="ECO:0007669"/>
    <property type="project" value="TreeGrafter"/>
</dbReference>
<dbReference type="Gene3D" id="1.25.10.10">
    <property type="entry name" value="Leucine-rich Repeat Variant"/>
    <property type="match status" value="1"/>
</dbReference>
<organism evidence="5 6">
    <name type="scientific">Tortispora caseinolytica NRRL Y-17796</name>
    <dbReference type="NCBI Taxonomy" id="767744"/>
    <lineage>
        <taxon>Eukaryota</taxon>
        <taxon>Fungi</taxon>
        <taxon>Dikarya</taxon>
        <taxon>Ascomycota</taxon>
        <taxon>Saccharomycotina</taxon>
        <taxon>Trigonopsidomycetes</taxon>
        <taxon>Trigonopsidales</taxon>
        <taxon>Trigonopsidaceae</taxon>
        <taxon>Tortispora</taxon>
    </lineage>
</organism>
<dbReference type="InterPro" id="IPR024990">
    <property type="entry name" value="Apc1"/>
</dbReference>